<reference evidence="1 2" key="1">
    <citation type="submission" date="2017-07" db="EMBL/GenBank/DDBJ databases">
        <title>Acidovorax KNDSW TSA 6 genome sequence and assembly.</title>
        <authorList>
            <person name="Mayilraj S."/>
        </authorList>
    </citation>
    <scope>NUCLEOTIDE SEQUENCE [LARGE SCALE GENOMIC DNA]</scope>
    <source>
        <strain evidence="1 2">KNDSW-TSA6</strain>
    </source>
</reference>
<sequence>MSSRSDIPNRLIYTCNCGWIDIGHLVSVEKPANRHASASYLWKDVSLERGLQVAGRPDHHLVMYRQGMRKFGLSRDFTKFYFIRKGLPLATQRSVALAIFKEVSMGFEDVQASLSAFTDSGFSEEDLVSNLLGFYVAVLGNVDWRNHCKPVSAEASRVVWDTLGPVGSRKNRQFVPKLHACEECKTKHHITQPQFPPIFSSIRPAQQGADFFEATEATPGLPVPVHMLSTLFV</sequence>
<accession>A0A235EMZ5</accession>
<dbReference type="OrthoDB" id="6629090at2"/>
<protein>
    <submittedName>
        <fullName evidence="1">Uncharacterized protein</fullName>
    </submittedName>
</protein>
<evidence type="ECO:0000313" key="1">
    <source>
        <dbReference type="EMBL" id="OYD49815.1"/>
    </source>
</evidence>
<dbReference type="AlphaFoldDB" id="A0A235EMZ5"/>
<gene>
    <name evidence="1" type="ORF">CBY09_12735</name>
</gene>
<proteinExistence type="predicted"/>
<keyword evidence="2" id="KW-1185">Reference proteome</keyword>
<evidence type="ECO:0000313" key="2">
    <source>
        <dbReference type="Proteomes" id="UP000215441"/>
    </source>
</evidence>
<dbReference type="EMBL" id="NOIG01000008">
    <property type="protein sequence ID" value="OYD49815.1"/>
    <property type="molecule type" value="Genomic_DNA"/>
</dbReference>
<name>A0A235EMZ5_9BURK</name>
<dbReference type="Proteomes" id="UP000215441">
    <property type="component" value="Unassembled WGS sequence"/>
</dbReference>
<comment type="caution">
    <text evidence="1">The sequence shown here is derived from an EMBL/GenBank/DDBJ whole genome shotgun (WGS) entry which is preliminary data.</text>
</comment>
<dbReference type="RefSeq" id="WP_094289975.1">
    <property type="nucleotide sequence ID" value="NZ_JAMXHW010000020.1"/>
</dbReference>
<organism evidence="1 2">
    <name type="scientific">Acidovorax kalamii</name>
    <dbReference type="NCBI Taxonomy" id="2004485"/>
    <lineage>
        <taxon>Bacteria</taxon>
        <taxon>Pseudomonadati</taxon>
        <taxon>Pseudomonadota</taxon>
        <taxon>Betaproteobacteria</taxon>
        <taxon>Burkholderiales</taxon>
        <taxon>Comamonadaceae</taxon>
        <taxon>Acidovorax</taxon>
    </lineage>
</organism>